<dbReference type="Proteomes" id="UP000823868">
    <property type="component" value="Unassembled WGS sequence"/>
</dbReference>
<gene>
    <name evidence="1" type="ORF">H9841_09340</name>
</gene>
<evidence type="ECO:0000313" key="2">
    <source>
        <dbReference type="Proteomes" id="UP000823868"/>
    </source>
</evidence>
<reference evidence="1" key="2">
    <citation type="submission" date="2021-04" db="EMBL/GenBank/DDBJ databases">
        <authorList>
            <person name="Gilroy R."/>
        </authorList>
    </citation>
    <scope>NUCLEOTIDE SEQUENCE</scope>
    <source>
        <strain evidence="1">ChiBcec16_6824</strain>
    </source>
</reference>
<sequence>MVIDLEPLLSLSGTWTELHTCLAEEASELTRVFQKLQTLSGMEEVCETLRQTQKELDETAWSAYQGARTLEQAVRTYESCERRIQAEYEDTAVRYTRLESGVVDLSHIQNLLRGY</sequence>
<dbReference type="EMBL" id="DXDX01000171">
    <property type="protein sequence ID" value="HIY22089.1"/>
    <property type="molecule type" value="Genomic_DNA"/>
</dbReference>
<evidence type="ECO:0000313" key="1">
    <source>
        <dbReference type="EMBL" id="HIY22089.1"/>
    </source>
</evidence>
<name>A0A9D1Y9P9_9FIRM</name>
<dbReference type="AlphaFoldDB" id="A0A9D1Y9P9"/>
<organism evidence="1 2">
    <name type="scientific">Candidatus Flavonifractor merdigallinarum</name>
    <dbReference type="NCBI Taxonomy" id="2838589"/>
    <lineage>
        <taxon>Bacteria</taxon>
        <taxon>Bacillati</taxon>
        <taxon>Bacillota</taxon>
        <taxon>Clostridia</taxon>
        <taxon>Eubacteriales</taxon>
        <taxon>Oscillospiraceae</taxon>
        <taxon>Flavonifractor</taxon>
    </lineage>
</organism>
<proteinExistence type="predicted"/>
<comment type="caution">
    <text evidence="1">The sequence shown here is derived from an EMBL/GenBank/DDBJ whole genome shotgun (WGS) entry which is preliminary data.</text>
</comment>
<accession>A0A9D1Y9P9</accession>
<reference evidence="1" key="1">
    <citation type="journal article" date="2021" name="PeerJ">
        <title>Extensive microbial diversity within the chicken gut microbiome revealed by metagenomics and culture.</title>
        <authorList>
            <person name="Gilroy R."/>
            <person name="Ravi A."/>
            <person name="Getino M."/>
            <person name="Pursley I."/>
            <person name="Horton D.L."/>
            <person name="Alikhan N.F."/>
            <person name="Baker D."/>
            <person name="Gharbi K."/>
            <person name="Hall N."/>
            <person name="Watson M."/>
            <person name="Adriaenssens E.M."/>
            <person name="Foster-Nyarko E."/>
            <person name="Jarju S."/>
            <person name="Secka A."/>
            <person name="Antonio M."/>
            <person name="Oren A."/>
            <person name="Chaudhuri R.R."/>
            <person name="La Ragione R."/>
            <person name="Hildebrand F."/>
            <person name="Pallen M.J."/>
        </authorList>
    </citation>
    <scope>NUCLEOTIDE SEQUENCE</scope>
    <source>
        <strain evidence="1">ChiBcec16_6824</strain>
    </source>
</reference>
<protein>
    <submittedName>
        <fullName evidence="1">Uncharacterized protein</fullName>
    </submittedName>
</protein>